<gene>
    <name evidence="2" type="ORF">KUDE01_022072</name>
</gene>
<evidence type="ECO:0000256" key="1">
    <source>
        <dbReference type="SAM" id="MobiDB-lite"/>
    </source>
</evidence>
<feature type="region of interest" description="Disordered" evidence="1">
    <location>
        <begin position="1584"/>
        <end position="1618"/>
    </location>
</feature>
<dbReference type="GO" id="GO:0060271">
    <property type="term" value="P:cilium assembly"/>
    <property type="evidence" value="ECO:0007669"/>
    <property type="project" value="TreeGrafter"/>
</dbReference>
<dbReference type="InterPro" id="IPR036322">
    <property type="entry name" value="WD40_repeat_dom_sf"/>
</dbReference>
<feature type="compositionally biased region" description="Basic and acidic residues" evidence="1">
    <location>
        <begin position="2267"/>
        <end position="2283"/>
    </location>
</feature>
<dbReference type="PANTHER" id="PTHR14492:SF4">
    <property type="entry name" value="CILIOGENESIS AND PLANAR POLARITY EFFECTOR 1"/>
    <property type="match status" value="1"/>
</dbReference>
<accession>A0AAD9F028</accession>
<dbReference type="Proteomes" id="UP001228049">
    <property type="component" value="Unassembled WGS sequence"/>
</dbReference>
<feature type="region of interest" description="Disordered" evidence="1">
    <location>
        <begin position="2244"/>
        <end position="2303"/>
    </location>
</feature>
<keyword evidence="3" id="KW-1185">Reference proteome</keyword>
<dbReference type="InterPro" id="IPR028236">
    <property type="entry name" value="CPLANE1"/>
</dbReference>
<dbReference type="GO" id="GO:0035869">
    <property type="term" value="C:ciliary transition zone"/>
    <property type="evidence" value="ECO:0007669"/>
    <property type="project" value="TreeGrafter"/>
</dbReference>
<feature type="compositionally biased region" description="Polar residues" evidence="1">
    <location>
        <begin position="1586"/>
        <end position="1612"/>
    </location>
</feature>
<sequence>MELKLEVVLSSSIKRKKPWPRFCWLGKEKESVFLLDDKRISEINMVSGRTKKRTPKLHPLLNSVVTMASSHSGMWLCGLLVSGELFLWNRDKDLLKTAAAVPEVVQMITAVQGNATRLSLRVSGDGMRVLLVSITGQVFLWECMDVRDLTGVRDGTVRGHWAHIQPLEDSILPSSQDKEASVHTIFVKSEVIGDSCLAAFAFTSGKKLILTCLKIQWEEGNLRVGSVGYSIKWATKHTPLKSRGALVPAFSPDGSLLAIVLNQRQPKATQVLFVSTQNFVSISSSLGGCGSRKMEIPSKYIRSYWVGSVSWSPGGLFLACVLKRGSLLMLAHLGGLLTLVSCGCNVDFGPAHFLPLHPLVNYRAPMSAGRGDASLSSSSLSVRDVLRQRYSVTWHPRLLYLIVSDGYMATVMRVLDKPTPALLLKTLLNDTSKDLEKASRILEKSQIHVRAWLESVSCLNVDSSLLTRGPNTADSVVSVATDGSTLPLFLQDQGTLGGTTELLERVQTFFEDDSDVDGPPAGSHMEDGGRLEFASMFDTLHALDTQTGLVTNPDFEEDFEETERKTSLLHRELGKIQTKLLTAWAFGMSLGNAVVNRTRLLKHTLYCVVRFAALLHLTPRPVGHTGKKNISVCLLNLLKALLSFLPWDSPHSEGPCCLGLVVELSKRLIRLLLTPQPESHLTGHCQLSSHGLSSVLRILGLVSDSLDHAYSLEQRTVWSSAEKGPLSKLWPSDVHYVPLLQDDREGKSSFVHQARPVPQRPSSRLFGVWQWVYKITQQYTEELKSCEGWDGWEEEQQQLSVIMSRIQTALQATGERLEEGPALLSYTGEHLFLCGSYPKSAETVRFQICEESNKSCDRSVFKETRLCLALLYSLLSQYHLREAQELGDHMARLILNRTGHQRENVTWETDSFPCPWLPADLHSDAACAVVQTLGRFMASYFTNQPLCILPPHHVAVLPPLHLPHAPGVERLVPLCQGEVSRAVRQQHLSEVWTVDYAQDLLLLGGLLPETAAASLSLAYTNYCNGHFDFTRLRRRELHLPAALEPESIFQVELECLLRMSDSQESTDRYGDKSFTDPSEGEDWDLLQVSIQEILKASVMAGVNVLSSPLSSLLETAKELCSCLPMLVPSGLYLPSPPLYCPQPSPNTQDPVGTIGQFAEVASRHKVSGVLQRLLLLLRSARCCHPAAQWYIRDLRRARHVLHKIKKKYAYPSAKEEEKAFPEGLMKFVTRSGFFKRGPNKDGHLDPDTIQTIICFRELCGLCWMLHVRDQLSISCRKYQAARQQGRDEQTPGDSDVRSTCIDALRWAGRFLPFSCFLNAEEILQDLLLSLVSELPPLSLVADTLVRAFPEEEESVRVALREKYNSQLQRLRRCNVLDGEQEEENELMMIVIQDKSRLRRKHLGRLRRHLAPPELHLLSTSTLTDCWFPPVYSDGDTVDTSEAISPELRGKKAKKVKDRKHAKKTAVQIESVIHEEGQPGVAKENEQPPLPVVGTWEFELEDDEYLNFLELFLSYVLEKDDGDSAGELPLLKGFSSQLRERELHSLTFDVLTTIHRRQRDVHHPARKHLGNDPPVFRAGSCYKPVRQSATPEPQTPSVWSEAPTSRASVSSPPRQKGLFGLRRQGTVGQRMKGGLFGSETSPVRIVFPPEQPSQSSIFGSSTFVETVIELQQGLGPKLEAQFPELGRLLEWMVRWADRRVLLGHHGKKKKDRGGADGGTADEGVVMRVKASAAAVLTSLNLLELRYNALLGTDRYSAHIQVPETRWSVSPVLHPEVHRNLERESSVDTGYPGSAHTPIIGLDHNIQHGEMSIGSRTDDLTLQRTPLPNDHNQQTFDAQQIQSSSQQLCLDDLDVTPEKEGESSDSEGLAVSSSVSNQSISGHICTPETSLKLADLDLSENAEDVSSSASLPSQAISLEAPPHEEPQAVPTVQPEAVADAQPSGSTGVLLPNTPVDPPSLQPQSSTAGAPPAEPTAPDQPLFNQISPMRQRLGEDLFRLVQHIHYMSLTEVLGVTFSNLQLAQQSSSLAQSNMNSSHPNVPPSYATNAIPQPNAQSLQTTISVPPQTQRHVPSSGSNNLQFSQAPACILAEQPAIQSSGKTSHTGGQIHINGNLPSAANGAGVSYQEMQPLCVQAASPEIQFEESRAHTPAPMQGLRLLHVQPPPQNNTTFPKLPIPSYSRPASVMVAPMGQAPMIKLLHIDSGPQRMFHEAVPSTPTIRLMSMEELTSLAFGRQTPEEARLRLLRVEQPTERRATTSPHSNSSKRDKRREEKARQAEVTFRPEESIIPTLEPTKEPVQEEPQAAEDITNGKEVANFAQFVSFDTLLTGRRLLDRAESTSAELHAFASTCKNPPECHDAFTNTDPDRPPALVDKAVSASVTTGSPKPQTSGNQKFGKKHFSQETEETPQEPERNLGTDGRQFISVLDLEDRAMHQDLPPCLSLGHDVPSVRPPSPTSAELHVLATSVLRSGAAADPQPLYTLPEDFNWRSHTDIPEESLSLGHIEPIQFSSRLSELDAQLAALQDIADCLEKDFSNSRMLVNTIENLAPDVKTTTAVKKTVRLAIPREAWLPRLDTLIEPNASEEEEESVLHNDSWAPSNFHTSPKMKDQLTDVSGISSLLADEDLGQTGLSDTAEMLDELVREGYLSPSDLDWSHSKYALHSRLDQQQSSWMSQKRVLPEDERRELRIWMRRKQRENLAVYQKHRESLREREHKPFPNSGAVKSTKKNQATNWRTREEKEKFELLKRFNQRALEACSLVSDIPSSTVTLRTASQTGGLPVLFSTRPSSAPAPGSTHRAHSVSANDKNQERYSEDYRRRLGLHRPVTSLPKDRLSQVTRRGMLTHTKSNTKLPTVSQSEERPVGQQRKTGPNKGPSRGAADNGLVDEQENGATAGDFAMDWLDNLSESAGSTLSKIDWSAIERMVAAENA</sequence>
<evidence type="ECO:0000313" key="2">
    <source>
        <dbReference type="EMBL" id="KAK1883747.1"/>
    </source>
</evidence>
<feature type="compositionally biased region" description="Basic and acidic residues" evidence="1">
    <location>
        <begin position="2704"/>
        <end position="2714"/>
    </location>
</feature>
<proteinExistence type="predicted"/>
<feature type="region of interest" description="Disordered" evidence="1">
    <location>
        <begin position="2779"/>
        <end position="2890"/>
    </location>
</feature>
<feature type="region of interest" description="Disordered" evidence="1">
    <location>
        <begin position="1919"/>
        <end position="1980"/>
    </location>
</feature>
<dbReference type="Pfam" id="PF15392">
    <property type="entry name" value="Joubert"/>
    <property type="match status" value="1"/>
</dbReference>
<evidence type="ECO:0000313" key="3">
    <source>
        <dbReference type="Proteomes" id="UP001228049"/>
    </source>
</evidence>
<reference evidence="2" key="1">
    <citation type="submission" date="2023-04" db="EMBL/GenBank/DDBJ databases">
        <title>Chromosome-level genome of Chaenocephalus aceratus.</title>
        <authorList>
            <person name="Park H."/>
        </authorList>
    </citation>
    <scope>NUCLEOTIDE SEQUENCE</scope>
    <source>
        <strain evidence="2">DE</strain>
        <tissue evidence="2">Muscle</tissue>
    </source>
</reference>
<organism evidence="2 3">
    <name type="scientific">Dissostichus eleginoides</name>
    <name type="common">Patagonian toothfish</name>
    <name type="synonym">Dissostichus amissus</name>
    <dbReference type="NCBI Taxonomy" id="100907"/>
    <lineage>
        <taxon>Eukaryota</taxon>
        <taxon>Metazoa</taxon>
        <taxon>Chordata</taxon>
        <taxon>Craniata</taxon>
        <taxon>Vertebrata</taxon>
        <taxon>Euteleostomi</taxon>
        <taxon>Actinopterygii</taxon>
        <taxon>Neopterygii</taxon>
        <taxon>Teleostei</taxon>
        <taxon>Neoteleostei</taxon>
        <taxon>Acanthomorphata</taxon>
        <taxon>Eupercaria</taxon>
        <taxon>Perciformes</taxon>
        <taxon>Notothenioidei</taxon>
        <taxon>Nototheniidae</taxon>
        <taxon>Dissostichus</taxon>
    </lineage>
</organism>
<feature type="compositionally biased region" description="Basic and acidic residues" evidence="1">
    <location>
        <begin position="2244"/>
        <end position="2253"/>
    </location>
</feature>
<protein>
    <submittedName>
        <fullName evidence="2">Ciliogenesis and planar polarity effector 1</fullName>
    </submittedName>
</protein>
<dbReference type="EMBL" id="JASDAP010000022">
    <property type="protein sequence ID" value="KAK1883747.1"/>
    <property type="molecule type" value="Genomic_DNA"/>
</dbReference>
<dbReference type="PANTHER" id="PTHR14492">
    <property type="entry name" value="JBTS17"/>
    <property type="match status" value="1"/>
</dbReference>
<feature type="compositionally biased region" description="Low complexity" evidence="1">
    <location>
        <begin position="1870"/>
        <end position="1879"/>
    </location>
</feature>
<feature type="region of interest" description="Disordered" evidence="1">
    <location>
        <begin position="2580"/>
        <end position="2602"/>
    </location>
</feature>
<feature type="compositionally biased region" description="Basic and acidic residues" evidence="1">
    <location>
        <begin position="2805"/>
        <end position="2816"/>
    </location>
</feature>
<feature type="region of interest" description="Disordered" evidence="1">
    <location>
        <begin position="1779"/>
        <end position="1798"/>
    </location>
</feature>
<feature type="region of interest" description="Disordered" evidence="1">
    <location>
        <begin position="2704"/>
        <end position="2732"/>
    </location>
</feature>
<feature type="region of interest" description="Disordered" evidence="1">
    <location>
        <begin position="2374"/>
        <end position="2414"/>
    </location>
</feature>
<name>A0AAD9F028_DISEL</name>
<comment type="caution">
    <text evidence="2">The sequence shown here is derived from an EMBL/GenBank/DDBJ whole genome shotgun (WGS) entry which is preliminary data.</text>
</comment>
<feature type="region of interest" description="Disordered" evidence="1">
    <location>
        <begin position="1854"/>
        <end position="1880"/>
    </location>
</feature>
<feature type="compositionally biased region" description="Polar residues" evidence="1">
    <location>
        <begin position="2843"/>
        <end position="2855"/>
    </location>
</feature>
<feature type="compositionally biased region" description="Polar residues" evidence="1">
    <location>
        <begin position="2376"/>
        <end position="2391"/>
    </location>
</feature>
<dbReference type="SUPFAM" id="SSF50978">
    <property type="entry name" value="WD40 repeat-like"/>
    <property type="match status" value="1"/>
</dbReference>